<evidence type="ECO:0008006" key="3">
    <source>
        <dbReference type="Google" id="ProtNLM"/>
    </source>
</evidence>
<proteinExistence type="predicted"/>
<keyword evidence="2" id="KW-1185">Reference proteome</keyword>
<dbReference type="InterPro" id="IPR007523">
    <property type="entry name" value="NDUFAF3/AAMDC"/>
</dbReference>
<accession>A0A0F6RCI4</accession>
<reference evidence="1 2" key="1">
    <citation type="submission" date="2015-02" db="EMBL/GenBank/DDBJ databases">
        <title>Complete genome sequence of Kangiella geojedonensis strain YCS-5T.</title>
        <authorList>
            <person name="Kim K.M."/>
        </authorList>
    </citation>
    <scope>NUCLEOTIDE SEQUENCE [LARGE SCALE GENOMIC DNA]</scope>
    <source>
        <strain evidence="1 2">YCS-5</strain>
    </source>
</reference>
<organism evidence="1 2">
    <name type="scientific">Kangiella geojedonensis</name>
    <dbReference type="NCBI Taxonomy" id="914150"/>
    <lineage>
        <taxon>Bacteria</taxon>
        <taxon>Pseudomonadati</taxon>
        <taxon>Pseudomonadota</taxon>
        <taxon>Gammaproteobacteria</taxon>
        <taxon>Kangiellales</taxon>
        <taxon>Kangiellaceae</taxon>
        <taxon>Kangiella</taxon>
    </lineage>
</organism>
<dbReference type="Pfam" id="PF04430">
    <property type="entry name" value="DUF498"/>
    <property type="match status" value="1"/>
</dbReference>
<dbReference type="AlphaFoldDB" id="A0A0F6RCI4"/>
<dbReference type="InterPro" id="IPR036748">
    <property type="entry name" value="MTH938-like_sf"/>
</dbReference>
<dbReference type="SUPFAM" id="SSF64076">
    <property type="entry name" value="MTH938-like"/>
    <property type="match status" value="1"/>
</dbReference>
<protein>
    <recommendedName>
        <fullName evidence="3">Mth938-like domain-containing protein</fullName>
    </recommendedName>
</protein>
<sequence length="122" mass="13538">MDISLDTNAGDFQIRSYRDRAILINAREYREPLTLSLNKLDQHSLPETVEAITVSALKELKIQDYEAVLLGTGPELIQPSWEIIEAAQMMGAPLEVMSTGAACRTFTILSSEGRQVLAILYP</sequence>
<dbReference type="PANTHER" id="PTHR21192:SF2">
    <property type="entry name" value="NADH DEHYDROGENASE [UBIQUINONE] 1 ALPHA SUBCOMPLEX ASSEMBLY FACTOR 3"/>
    <property type="match status" value="1"/>
</dbReference>
<dbReference type="EMBL" id="CP010975">
    <property type="protein sequence ID" value="AKE52433.1"/>
    <property type="molecule type" value="Genomic_DNA"/>
</dbReference>
<evidence type="ECO:0000313" key="1">
    <source>
        <dbReference type="EMBL" id="AKE52433.1"/>
    </source>
</evidence>
<gene>
    <name evidence="1" type="ORF">TQ33_1486</name>
</gene>
<dbReference type="HOGENOM" id="CLU_074390_2_1_6"/>
<dbReference type="STRING" id="914150.TQ33_1486"/>
<evidence type="ECO:0000313" key="2">
    <source>
        <dbReference type="Proteomes" id="UP000034071"/>
    </source>
</evidence>
<dbReference type="PANTHER" id="PTHR21192">
    <property type="entry name" value="NUCLEAR PROTEIN E3-3"/>
    <property type="match status" value="1"/>
</dbReference>
<dbReference type="RefSeq" id="WP_071841105.1">
    <property type="nucleotide sequence ID" value="NZ_CP010975.1"/>
</dbReference>
<dbReference type="Gene3D" id="3.40.1230.10">
    <property type="entry name" value="MTH938-like"/>
    <property type="match status" value="1"/>
</dbReference>
<dbReference type="OrthoDB" id="9800373at2"/>
<dbReference type="Proteomes" id="UP000034071">
    <property type="component" value="Chromosome"/>
</dbReference>
<dbReference type="KEGG" id="kge:TQ33_1486"/>
<name>A0A0F6RCI4_9GAMM</name>